<dbReference type="Gene3D" id="3.40.190.150">
    <property type="entry name" value="Bordetella uptake gene, domain 1"/>
    <property type="match status" value="1"/>
</dbReference>
<evidence type="ECO:0000256" key="1">
    <source>
        <dbReference type="ARBA" id="ARBA00006987"/>
    </source>
</evidence>
<sequence>MASALSVVPRRRSDARLRRVQSIERPTVRGNDINVCPADTCIESPEKRNCADGMVREWPRERGASTRTAFKPRAPALAWPLRMDAPLTALCKKQRDNRMNPCLSFPRDPASVLRRRALFAAVASALCWAGPGHAEDYPSKPIRLVVAYSPGGGVDYTARAIAPRLGEALNTTVIVDNKAGASGTIGSDFVARSAPDGYTLLFAPASSMTASPQAMPKAPYNVLTDFVPINLVGETPLLLAVRPALGVNNVKDLLKLSQTKKITLASAGAGGLTHLVIESLNLASKNNIIHVPYKGGGPALADAVAGHVDGLVADFPPLVPMFKEKRLVPVAVTSPKRAEFLPDVPTVGEDIPGFVAMSWYGVMAPAKTPRAVIDKVNAAIVQIMAREDVRAQLKATSVSPNTLASPEAFQKFVADDYARWGKLIRETHIVTTE</sequence>
<dbReference type="InterPro" id="IPR042100">
    <property type="entry name" value="Bug_dom1"/>
</dbReference>
<dbReference type="Gene3D" id="3.40.190.10">
    <property type="entry name" value="Periplasmic binding protein-like II"/>
    <property type="match status" value="1"/>
</dbReference>
<proteinExistence type="inferred from homology"/>
<dbReference type="PANTHER" id="PTHR42928">
    <property type="entry name" value="TRICARBOXYLATE-BINDING PROTEIN"/>
    <property type="match status" value="1"/>
</dbReference>
<gene>
    <name evidence="2" type="ORF">WKW82_29170</name>
</gene>
<protein>
    <submittedName>
        <fullName evidence="2">Tripartite tricarboxylate transporter substrate binding protein</fullName>
    </submittedName>
</protein>
<evidence type="ECO:0000313" key="2">
    <source>
        <dbReference type="EMBL" id="MEJ8850743.1"/>
    </source>
</evidence>
<comment type="caution">
    <text evidence="2">The sequence shown here is derived from an EMBL/GenBank/DDBJ whole genome shotgun (WGS) entry which is preliminary data.</text>
</comment>
<accession>A0ABU8WT63</accession>
<dbReference type="PANTHER" id="PTHR42928:SF5">
    <property type="entry name" value="BLR1237 PROTEIN"/>
    <property type="match status" value="1"/>
</dbReference>
<dbReference type="SUPFAM" id="SSF53850">
    <property type="entry name" value="Periplasmic binding protein-like II"/>
    <property type="match status" value="1"/>
</dbReference>
<dbReference type="RefSeq" id="WP_340346181.1">
    <property type="nucleotide sequence ID" value="NZ_JBBKZT010000017.1"/>
</dbReference>
<dbReference type="Pfam" id="PF03401">
    <property type="entry name" value="TctC"/>
    <property type="match status" value="1"/>
</dbReference>
<organism evidence="2 3">
    <name type="scientific">Variovorax rhizosphaerae</name>
    <dbReference type="NCBI Taxonomy" id="1836200"/>
    <lineage>
        <taxon>Bacteria</taxon>
        <taxon>Pseudomonadati</taxon>
        <taxon>Pseudomonadota</taxon>
        <taxon>Betaproteobacteria</taxon>
        <taxon>Burkholderiales</taxon>
        <taxon>Comamonadaceae</taxon>
        <taxon>Variovorax</taxon>
    </lineage>
</organism>
<comment type="similarity">
    <text evidence="1">Belongs to the UPF0065 (bug) family.</text>
</comment>
<reference evidence="2 3" key="1">
    <citation type="submission" date="2024-03" db="EMBL/GenBank/DDBJ databases">
        <title>Novel species of the genus Variovorax.</title>
        <authorList>
            <person name="Liu Q."/>
            <person name="Xin Y.-H."/>
        </authorList>
    </citation>
    <scope>NUCLEOTIDE SEQUENCE [LARGE SCALE GENOMIC DNA]</scope>
    <source>
        <strain evidence="2 3">KACC 18900</strain>
    </source>
</reference>
<dbReference type="Proteomes" id="UP001385892">
    <property type="component" value="Unassembled WGS sequence"/>
</dbReference>
<evidence type="ECO:0000313" key="3">
    <source>
        <dbReference type="Proteomes" id="UP001385892"/>
    </source>
</evidence>
<name>A0ABU8WT63_9BURK</name>
<keyword evidence="3" id="KW-1185">Reference proteome</keyword>
<dbReference type="InterPro" id="IPR005064">
    <property type="entry name" value="BUG"/>
</dbReference>
<dbReference type="CDD" id="cd13578">
    <property type="entry name" value="PBP2_Bug27"/>
    <property type="match status" value="1"/>
</dbReference>
<dbReference type="EMBL" id="JBBKZT010000017">
    <property type="protein sequence ID" value="MEJ8850743.1"/>
    <property type="molecule type" value="Genomic_DNA"/>
</dbReference>